<protein>
    <submittedName>
        <fullName evidence="1">Uncharacterized protein</fullName>
    </submittedName>
</protein>
<dbReference type="AlphaFoldDB" id="A0A0F9EG88"/>
<gene>
    <name evidence="1" type="ORF">LCGC14_2371170</name>
</gene>
<evidence type="ECO:0000313" key="1">
    <source>
        <dbReference type="EMBL" id="KKL28836.1"/>
    </source>
</evidence>
<dbReference type="EMBL" id="LAZR01034954">
    <property type="protein sequence ID" value="KKL28836.1"/>
    <property type="molecule type" value="Genomic_DNA"/>
</dbReference>
<organism evidence="1">
    <name type="scientific">marine sediment metagenome</name>
    <dbReference type="NCBI Taxonomy" id="412755"/>
    <lineage>
        <taxon>unclassified sequences</taxon>
        <taxon>metagenomes</taxon>
        <taxon>ecological metagenomes</taxon>
    </lineage>
</organism>
<reference evidence="1" key="1">
    <citation type="journal article" date="2015" name="Nature">
        <title>Complex archaea that bridge the gap between prokaryotes and eukaryotes.</title>
        <authorList>
            <person name="Spang A."/>
            <person name="Saw J.H."/>
            <person name="Jorgensen S.L."/>
            <person name="Zaremba-Niedzwiedzka K."/>
            <person name="Martijn J."/>
            <person name="Lind A.E."/>
            <person name="van Eijk R."/>
            <person name="Schleper C."/>
            <person name="Guy L."/>
            <person name="Ettema T.J."/>
        </authorList>
    </citation>
    <scope>NUCLEOTIDE SEQUENCE</scope>
</reference>
<accession>A0A0F9EG88</accession>
<sequence>MKLQHIIEARYAEPTRAWRQRLRQDPKLNQFVNANIKLFEKLYKEMELSFHVFYDTTIENMDDQPDEYDTRDRDPREIVEYWWDQYQQQGVDDLISHVITHFEKIENSGMFDDVVQAMGDRIAQTARQIVENQTNNRS</sequence>
<comment type="caution">
    <text evidence="1">The sequence shown here is derived from an EMBL/GenBank/DDBJ whole genome shotgun (WGS) entry which is preliminary data.</text>
</comment>
<name>A0A0F9EG88_9ZZZZ</name>
<proteinExistence type="predicted"/>